<reference evidence="2 3" key="1">
    <citation type="submission" date="2017-03" db="EMBL/GenBank/DDBJ databases">
        <title>Genome Survey of Euroglyphus maynei.</title>
        <authorList>
            <person name="Arlian L.G."/>
            <person name="Morgan M.S."/>
            <person name="Rider S.D."/>
        </authorList>
    </citation>
    <scope>NUCLEOTIDE SEQUENCE [LARGE SCALE GENOMIC DNA]</scope>
    <source>
        <strain evidence="2">Arlian Lab</strain>
        <tissue evidence="2">Whole body</tissue>
    </source>
</reference>
<dbReference type="InterPro" id="IPR011993">
    <property type="entry name" value="PH-like_dom_sf"/>
</dbReference>
<sequence length="73" mass="8595">TPNLLACKKFPLLEWTVFDNNNNQHSNKSTNVFTLADHSCSTIYKIRTLTETETKDWIRMIKQATSNLRQFYI</sequence>
<accession>A0A1Y3BVQ4</accession>
<feature type="domain" description="PH" evidence="1">
    <location>
        <begin position="1"/>
        <end position="66"/>
    </location>
</feature>
<protein>
    <recommendedName>
        <fullName evidence="1">PH domain-containing protein</fullName>
    </recommendedName>
</protein>
<organism evidence="2 3">
    <name type="scientific">Euroglyphus maynei</name>
    <name type="common">Mayne's house dust mite</name>
    <dbReference type="NCBI Taxonomy" id="6958"/>
    <lineage>
        <taxon>Eukaryota</taxon>
        <taxon>Metazoa</taxon>
        <taxon>Ecdysozoa</taxon>
        <taxon>Arthropoda</taxon>
        <taxon>Chelicerata</taxon>
        <taxon>Arachnida</taxon>
        <taxon>Acari</taxon>
        <taxon>Acariformes</taxon>
        <taxon>Sarcoptiformes</taxon>
        <taxon>Astigmata</taxon>
        <taxon>Psoroptidia</taxon>
        <taxon>Analgoidea</taxon>
        <taxon>Pyroglyphidae</taxon>
        <taxon>Pyroglyphinae</taxon>
        <taxon>Euroglyphus</taxon>
    </lineage>
</organism>
<proteinExistence type="predicted"/>
<gene>
    <name evidence="2" type="ORF">BLA29_014961</name>
</gene>
<name>A0A1Y3BVQ4_EURMA</name>
<evidence type="ECO:0000313" key="2">
    <source>
        <dbReference type="EMBL" id="OTF83596.1"/>
    </source>
</evidence>
<dbReference type="EMBL" id="MUJZ01003010">
    <property type="protein sequence ID" value="OTF83596.1"/>
    <property type="molecule type" value="Genomic_DNA"/>
</dbReference>
<dbReference type="InterPro" id="IPR001849">
    <property type="entry name" value="PH_domain"/>
</dbReference>
<dbReference type="SUPFAM" id="SSF50729">
    <property type="entry name" value="PH domain-like"/>
    <property type="match status" value="1"/>
</dbReference>
<evidence type="ECO:0000313" key="3">
    <source>
        <dbReference type="Proteomes" id="UP000194236"/>
    </source>
</evidence>
<feature type="non-terminal residue" evidence="2">
    <location>
        <position position="1"/>
    </location>
</feature>
<keyword evidence="3" id="KW-1185">Reference proteome</keyword>
<dbReference type="Gene3D" id="2.30.29.30">
    <property type="entry name" value="Pleckstrin-homology domain (PH domain)/Phosphotyrosine-binding domain (PTB)"/>
    <property type="match status" value="1"/>
</dbReference>
<dbReference type="PROSITE" id="PS50003">
    <property type="entry name" value="PH_DOMAIN"/>
    <property type="match status" value="1"/>
</dbReference>
<evidence type="ECO:0000259" key="1">
    <source>
        <dbReference type="PROSITE" id="PS50003"/>
    </source>
</evidence>
<comment type="caution">
    <text evidence="2">The sequence shown here is derived from an EMBL/GenBank/DDBJ whole genome shotgun (WGS) entry which is preliminary data.</text>
</comment>
<dbReference type="Proteomes" id="UP000194236">
    <property type="component" value="Unassembled WGS sequence"/>
</dbReference>
<dbReference type="AlphaFoldDB" id="A0A1Y3BVQ4"/>